<feature type="transmembrane region" description="Helical" evidence="1">
    <location>
        <begin position="221"/>
        <end position="239"/>
    </location>
</feature>
<feature type="transmembrane region" description="Helical" evidence="1">
    <location>
        <begin position="251"/>
        <end position="270"/>
    </location>
</feature>
<comment type="caution">
    <text evidence="2">The sequence shown here is derived from an EMBL/GenBank/DDBJ whole genome shotgun (WGS) entry which is preliminary data.</text>
</comment>
<dbReference type="RefSeq" id="WP_127823698.1">
    <property type="nucleotide sequence ID" value="NZ_RQSM01000003.1"/>
</dbReference>
<dbReference type="Pfam" id="PF04134">
    <property type="entry name" value="DCC1-like"/>
    <property type="match status" value="1"/>
</dbReference>
<dbReference type="InterPro" id="IPR007263">
    <property type="entry name" value="DCC1-like"/>
</dbReference>
<dbReference type="Proteomes" id="UP000288951">
    <property type="component" value="Unassembled WGS sequence"/>
</dbReference>
<keyword evidence="1" id="KW-0472">Membrane</keyword>
<organism evidence="2 3">
    <name type="scientific">Flavobacterium columnare</name>
    <dbReference type="NCBI Taxonomy" id="996"/>
    <lineage>
        <taxon>Bacteria</taxon>
        <taxon>Pseudomonadati</taxon>
        <taxon>Bacteroidota</taxon>
        <taxon>Flavobacteriia</taxon>
        <taxon>Flavobacteriales</taxon>
        <taxon>Flavobacteriaceae</taxon>
        <taxon>Flavobacterium</taxon>
    </lineage>
</organism>
<sequence>MRTLQNQTLLYDEDCPLCKAYTTTFIKIGMLDTNGRKSYCSINLEEKSYVDIVRASNEIALIDNHNKTVIYGIDSLLKVIGNSFPIIQKIGNFKPIHCFLKKLYSFISYNRKVILPGNPKSKKVNCEPSFNLAYRIGYLLFSILITGFVLTKFSTLIPYIKQSSHFREIAIALGQLLFQMVFLHKDTLKKQMDYYGNLITVSLIGSILLSPMLVLNALTSLSFPIVAIWFFTVVLIMFFEHKRRVQLLELPSYLSYTWILYRIIVLVLLLKF</sequence>
<dbReference type="EMBL" id="RQSM01000003">
    <property type="protein sequence ID" value="RVU91600.1"/>
    <property type="molecule type" value="Genomic_DNA"/>
</dbReference>
<evidence type="ECO:0008006" key="4">
    <source>
        <dbReference type="Google" id="ProtNLM"/>
    </source>
</evidence>
<feature type="transmembrane region" description="Helical" evidence="1">
    <location>
        <begin position="195"/>
        <end position="215"/>
    </location>
</feature>
<name>A0A437UD98_9FLAO</name>
<evidence type="ECO:0000313" key="2">
    <source>
        <dbReference type="EMBL" id="RVU91600.1"/>
    </source>
</evidence>
<keyword evidence="1" id="KW-0812">Transmembrane</keyword>
<dbReference type="GO" id="GO:0015035">
    <property type="term" value="F:protein-disulfide reductase activity"/>
    <property type="evidence" value="ECO:0007669"/>
    <property type="project" value="InterPro"/>
</dbReference>
<proteinExistence type="predicted"/>
<evidence type="ECO:0000256" key="1">
    <source>
        <dbReference type="SAM" id="Phobius"/>
    </source>
</evidence>
<feature type="transmembrane region" description="Helical" evidence="1">
    <location>
        <begin position="138"/>
        <end position="160"/>
    </location>
</feature>
<keyword evidence="3" id="KW-1185">Reference proteome</keyword>
<evidence type="ECO:0000313" key="3">
    <source>
        <dbReference type="Proteomes" id="UP000288951"/>
    </source>
</evidence>
<keyword evidence="1" id="KW-1133">Transmembrane helix</keyword>
<gene>
    <name evidence="2" type="ORF">EH230_12195</name>
</gene>
<reference evidence="2" key="1">
    <citation type="submission" date="2018-12" db="EMBL/GenBank/DDBJ databases">
        <title>Draft genome sequence of Flaovobacterium columnare ARS1 isolated from channel catfish in Alabama.</title>
        <authorList>
            <person name="Cai W."/>
            <person name="Arias C."/>
        </authorList>
    </citation>
    <scope>NUCLEOTIDE SEQUENCE [LARGE SCALE GENOMIC DNA]</scope>
    <source>
        <strain evidence="2">ARS1</strain>
    </source>
</reference>
<accession>A0A437UD98</accession>
<dbReference type="OrthoDB" id="671850at2"/>
<protein>
    <recommendedName>
        <fullName evidence="4">DUF393 domain-containing protein</fullName>
    </recommendedName>
</protein>
<dbReference type="AlphaFoldDB" id="A0A437UD98"/>